<organism evidence="8 9">
    <name type="scientific">Albula goreensis</name>
    <dbReference type="NCBI Taxonomy" id="1534307"/>
    <lineage>
        <taxon>Eukaryota</taxon>
        <taxon>Metazoa</taxon>
        <taxon>Chordata</taxon>
        <taxon>Craniata</taxon>
        <taxon>Vertebrata</taxon>
        <taxon>Euteleostomi</taxon>
        <taxon>Actinopterygii</taxon>
        <taxon>Neopterygii</taxon>
        <taxon>Teleostei</taxon>
        <taxon>Albuliformes</taxon>
        <taxon>Albulidae</taxon>
        <taxon>Albula</taxon>
    </lineage>
</organism>
<evidence type="ECO:0000256" key="3">
    <source>
        <dbReference type="ARBA" id="ARBA00022801"/>
    </source>
</evidence>
<keyword evidence="5" id="KW-0720">Serine protease</keyword>
<dbReference type="EMBL" id="JAERUA010000008">
    <property type="protein sequence ID" value="KAI1896330.1"/>
    <property type="molecule type" value="Genomic_DNA"/>
</dbReference>
<evidence type="ECO:0000259" key="7">
    <source>
        <dbReference type="PROSITE" id="PS50240"/>
    </source>
</evidence>
<sequence length="319" mass="34570">MAFWSIWTLPFSLIVYLKFSQAQTSSDCGNAPLNTKVVGGQDVTAGAWPWQVSMHRGGGHICGGTLISSQWVLTAAHCLQSTPSPSAWILYLGRQVQDGSNPNEVARTVEEIIPHAQFNNTLFDNDIALMKLSSAVSFTDYIQPICLASSTSLFHNGSQCWATGWGRIEKDVPLPPPKTLQEVEVPVIGNRQCTCQYASVKDADITENMICAGQENKGICQGDSGGPVQCKQGSVWVQAGIASFGIPCATSGFPEVYARVSRYEDWIKDKVGSTIGFVTFRSAGDDPDSSFKCSNTANPIFPQFFLSVSLLVIFSTLIH</sequence>
<evidence type="ECO:0000256" key="4">
    <source>
        <dbReference type="ARBA" id="ARBA00023157"/>
    </source>
</evidence>
<dbReference type="GO" id="GO:0006508">
    <property type="term" value="P:proteolysis"/>
    <property type="evidence" value="ECO:0007669"/>
    <property type="project" value="UniProtKB-KW"/>
</dbReference>
<dbReference type="GO" id="GO:0004252">
    <property type="term" value="F:serine-type endopeptidase activity"/>
    <property type="evidence" value="ECO:0007669"/>
    <property type="project" value="InterPro"/>
</dbReference>
<keyword evidence="1 5" id="KW-0645">Protease</keyword>
<dbReference type="PROSITE" id="PS00134">
    <property type="entry name" value="TRYPSIN_HIS"/>
    <property type="match status" value="1"/>
</dbReference>
<dbReference type="InterPro" id="IPR001314">
    <property type="entry name" value="Peptidase_S1A"/>
</dbReference>
<name>A0A8T3DJW7_9TELE</name>
<keyword evidence="4" id="KW-1015">Disulfide bond</keyword>
<proteinExistence type="predicted"/>
<dbReference type="AlphaFoldDB" id="A0A8T3DJW7"/>
<keyword evidence="3 5" id="KW-0378">Hydrolase</keyword>
<dbReference type="InterPro" id="IPR043504">
    <property type="entry name" value="Peptidase_S1_PA_chymotrypsin"/>
</dbReference>
<dbReference type="PRINTS" id="PR00722">
    <property type="entry name" value="CHYMOTRYPSIN"/>
</dbReference>
<dbReference type="Pfam" id="PF00089">
    <property type="entry name" value="Trypsin"/>
    <property type="match status" value="1"/>
</dbReference>
<feature type="chain" id="PRO_5035738137" description="Peptidase S1 domain-containing protein" evidence="6">
    <location>
        <begin position="23"/>
        <end position="319"/>
    </location>
</feature>
<keyword evidence="2 6" id="KW-0732">Signal</keyword>
<dbReference type="FunFam" id="2.40.10.10:FF:000024">
    <property type="entry name" value="Serine protease 53"/>
    <property type="match status" value="1"/>
</dbReference>
<dbReference type="PANTHER" id="PTHR24253:SF127">
    <property type="entry name" value="SERINE PROTEASE 27-LIKE"/>
    <property type="match status" value="1"/>
</dbReference>
<dbReference type="SUPFAM" id="SSF50494">
    <property type="entry name" value="Trypsin-like serine proteases"/>
    <property type="match status" value="1"/>
</dbReference>
<dbReference type="InterPro" id="IPR009003">
    <property type="entry name" value="Peptidase_S1_PA"/>
</dbReference>
<dbReference type="PROSITE" id="PS00135">
    <property type="entry name" value="TRYPSIN_SER"/>
    <property type="match status" value="1"/>
</dbReference>
<reference evidence="8" key="1">
    <citation type="submission" date="2021-01" db="EMBL/GenBank/DDBJ databases">
        <authorList>
            <person name="Zahm M."/>
            <person name="Roques C."/>
            <person name="Cabau C."/>
            <person name="Klopp C."/>
            <person name="Donnadieu C."/>
            <person name="Jouanno E."/>
            <person name="Lampietro C."/>
            <person name="Louis A."/>
            <person name="Herpin A."/>
            <person name="Echchiki A."/>
            <person name="Berthelot C."/>
            <person name="Parey E."/>
            <person name="Roest-Crollius H."/>
            <person name="Braasch I."/>
            <person name="Postlethwait J."/>
            <person name="Bobe J."/>
            <person name="Montfort J."/>
            <person name="Bouchez O."/>
            <person name="Begum T."/>
            <person name="Mejri S."/>
            <person name="Adams A."/>
            <person name="Chen W.-J."/>
            <person name="Guiguen Y."/>
        </authorList>
    </citation>
    <scope>NUCLEOTIDE SEQUENCE</scope>
    <source>
        <tissue evidence="8">Blood</tissue>
    </source>
</reference>
<dbReference type="InterPro" id="IPR001254">
    <property type="entry name" value="Trypsin_dom"/>
</dbReference>
<evidence type="ECO:0000256" key="1">
    <source>
        <dbReference type="ARBA" id="ARBA00022670"/>
    </source>
</evidence>
<evidence type="ECO:0000256" key="2">
    <source>
        <dbReference type="ARBA" id="ARBA00022729"/>
    </source>
</evidence>
<dbReference type="Proteomes" id="UP000829720">
    <property type="component" value="Unassembled WGS sequence"/>
</dbReference>
<dbReference type="CDD" id="cd00190">
    <property type="entry name" value="Tryp_SPc"/>
    <property type="match status" value="1"/>
</dbReference>
<feature type="domain" description="Peptidase S1" evidence="7">
    <location>
        <begin position="37"/>
        <end position="272"/>
    </location>
</feature>
<feature type="signal peptide" evidence="6">
    <location>
        <begin position="1"/>
        <end position="22"/>
    </location>
</feature>
<dbReference type="OrthoDB" id="10051896at2759"/>
<accession>A0A8T3DJW7</accession>
<dbReference type="InterPro" id="IPR033116">
    <property type="entry name" value="TRYPSIN_SER"/>
</dbReference>
<evidence type="ECO:0000256" key="5">
    <source>
        <dbReference type="RuleBase" id="RU363034"/>
    </source>
</evidence>
<dbReference type="PROSITE" id="PS50240">
    <property type="entry name" value="TRYPSIN_DOM"/>
    <property type="match status" value="1"/>
</dbReference>
<protein>
    <recommendedName>
        <fullName evidence="7">Peptidase S1 domain-containing protein</fullName>
    </recommendedName>
</protein>
<dbReference type="PANTHER" id="PTHR24253">
    <property type="entry name" value="TRANSMEMBRANE PROTEASE SERINE"/>
    <property type="match status" value="1"/>
</dbReference>
<comment type="caution">
    <text evidence="8">The sequence shown here is derived from an EMBL/GenBank/DDBJ whole genome shotgun (WGS) entry which is preliminary data.</text>
</comment>
<keyword evidence="9" id="KW-1185">Reference proteome</keyword>
<dbReference type="SMART" id="SM00020">
    <property type="entry name" value="Tryp_SPc"/>
    <property type="match status" value="1"/>
</dbReference>
<evidence type="ECO:0000256" key="6">
    <source>
        <dbReference type="SAM" id="SignalP"/>
    </source>
</evidence>
<dbReference type="Gene3D" id="2.40.10.10">
    <property type="entry name" value="Trypsin-like serine proteases"/>
    <property type="match status" value="1"/>
</dbReference>
<evidence type="ECO:0000313" key="8">
    <source>
        <dbReference type="EMBL" id="KAI1896330.1"/>
    </source>
</evidence>
<gene>
    <name evidence="8" type="ORF">AGOR_G00093690</name>
</gene>
<dbReference type="InterPro" id="IPR018114">
    <property type="entry name" value="TRYPSIN_HIS"/>
</dbReference>
<evidence type="ECO:0000313" key="9">
    <source>
        <dbReference type="Proteomes" id="UP000829720"/>
    </source>
</evidence>